<sequence length="67" mass="7648">MSQLTHLSSNYNSNIFFCHHALIHIFSGAIGKIAFSRVQQQCPTQNFNLQASGHMFIFPHHNYTLLS</sequence>
<dbReference type="AlphaFoldDB" id="A0A0E9XQ50"/>
<proteinExistence type="predicted"/>
<dbReference type="EMBL" id="GBXM01004597">
    <property type="protein sequence ID" value="JAI03981.1"/>
    <property type="molecule type" value="Transcribed_RNA"/>
</dbReference>
<organism evidence="1">
    <name type="scientific">Anguilla anguilla</name>
    <name type="common">European freshwater eel</name>
    <name type="synonym">Muraena anguilla</name>
    <dbReference type="NCBI Taxonomy" id="7936"/>
    <lineage>
        <taxon>Eukaryota</taxon>
        <taxon>Metazoa</taxon>
        <taxon>Chordata</taxon>
        <taxon>Craniata</taxon>
        <taxon>Vertebrata</taxon>
        <taxon>Euteleostomi</taxon>
        <taxon>Actinopterygii</taxon>
        <taxon>Neopterygii</taxon>
        <taxon>Teleostei</taxon>
        <taxon>Anguilliformes</taxon>
        <taxon>Anguillidae</taxon>
        <taxon>Anguilla</taxon>
    </lineage>
</organism>
<name>A0A0E9XQ50_ANGAN</name>
<reference evidence="1" key="2">
    <citation type="journal article" date="2015" name="Fish Shellfish Immunol.">
        <title>Early steps in the European eel (Anguilla anguilla)-Vibrio vulnificus interaction in the gills: Role of the RtxA13 toxin.</title>
        <authorList>
            <person name="Callol A."/>
            <person name="Pajuelo D."/>
            <person name="Ebbesson L."/>
            <person name="Teles M."/>
            <person name="MacKenzie S."/>
            <person name="Amaro C."/>
        </authorList>
    </citation>
    <scope>NUCLEOTIDE SEQUENCE</scope>
</reference>
<accession>A0A0E9XQ50</accession>
<protein>
    <submittedName>
        <fullName evidence="1">Uncharacterized protein</fullName>
    </submittedName>
</protein>
<evidence type="ECO:0000313" key="1">
    <source>
        <dbReference type="EMBL" id="JAI03981.1"/>
    </source>
</evidence>
<reference evidence="1" key="1">
    <citation type="submission" date="2014-11" db="EMBL/GenBank/DDBJ databases">
        <authorList>
            <person name="Amaro Gonzalez C."/>
        </authorList>
    </citation>
    <scope>NUCLEOTIDE SEQUENCE</scope>
</reference>